<organism evidence="5 6">
    <name type="scientific">Paenibacillus solisilvae</name>
    <dbReference type="NCBI Taxonomy" id="2486751"/>
    <lineage>
        <taxon>Bacteria</taxon>
        <taxon>Bacillati</taxon>
        <taxon>Bacillota</taxon>
        <taxon>Bacilli</taxon>
        <taxon>Bacillales</taxon>
        <taxon>Paenibacillaceae</taxon>
        <taxon>Paenibacillus</taxon>
    </lineage>
</organism>
<keyword evidence="6" id="KW-1185">Reference proteome</keyword>
<gene>
    <name evidence="5" type="ORF">ACFPYJ_01650</name>
</gene>
<proteinExistence type="predicted"/>
<dbReference type="Proteomes" id="UP001596047">
    <property type="component" value="Unassembled WGS sequence"/>
</dbReference>
<keyword evidence="3" id="KW-0411">Iron-sulfur</keyword>
<dbReference type="InterPro" id="IPR009010">
    <property type="entry name" value="Asp_de-COase-like_dom_sf"/>
</dbReference>
<accession>A0ABW0VT48</accession>
<name>A0ABW0VT48_9BACL</name>
<dbReference type="InterPro" id="IPR006657">
    <property type="entry name" value="MoPterin_dinucl-bd_dom"/>
</dbReference>
<dbReference type="PANTHER" id="PTHR43105">
    <property type="entry name" value="RESPIRATORY NITRATE REDUCTASE"/>
    <property type="match status" value="1"/>
</dbReference>
<dbReference type="Gene3D" id="2.40.40.20">
    <property type="match status" value="1"/>
</dbReference>
<dbReference type="PANTHER" id="PTHR43105:SF10">
    <property type="entry name" value="NADH-QUINONE OXIDOREDUCTASE SUBUNIT G"/>
    <property type="match status" value="1"/>
</dbReference>
<comment type="caution">
    <text evidence="5">The sequence shown here is derived from an EMBL/GenBank/DDBJ whole genome shotgun (WGS) entry which is preliminary data.</text>
</comment>
<dbReference type="EMBL" id="JBHSOW010000007">
    <property type="protein sequence ID" value="MFC5647839.1"/>
    <property type="molecule type" value="Genomic_DNA"/>
</dbReference>
<dbReference type="RefSeq" id="WP_379186298.1">
    <property type="nucleotide sequence ID" value="NZ_JBHSOW010000007.1"/>
</dbReference>
<sequence>MSYARLQEHQGLFWPCPAKDHPGTPRMFENLSFYHPDKRAKLHGIAPGRPAELTDRHYPYILSTGRLGNHYLSGAQTRRTAALMKKAPVPVAEIHTSVAERILLRMGDRIRLTTRRGSLILDYRISPDIHPTTIFVPFHWGGEHSINALTNDALHPVSRMPEFKICATRIERVAGDSE</sequence>
<evidence type="ECO:0000313" key="6">
    <source>
        <dbReference type="Proteomes" id="UP001596047"/>
    </source>
</evidence>
<reference evidence="6" key="1">
    <citation type="journal article" date="2019" name="Int. J. Syst. Evol. Microbiol.">
        <title>The Global Catalogue of Microorganisms (GCM) 10K type strain sequencing project: providing services to taxonomists for standard genome sequencing and annotation.</title>
        <authorList>
            <consortium name="The Broad Institute Genomics Platform"/>
            <consortium name="The Broad Institute Genome Sequencing Center for Infectious Disease"/>
            <person name="Wu L."/>
            <person name="Ma J."/>
        </authorList>
    </citation>
    <scope>NUCLEOTIDE SEQUENCE [LARGE SCALE GENOMIC DNA]</scope>
    <source>
        <strain evidence="6">CGMCC 1.3240</strain>
    </source>
</reference>
<dbReference type="CDD" id="cd00508">
    <property type="entry name" value="MopB_CT_Fdh-Nap-like"/>
    <property type="match status" value="1"/>
</dbReference>
<keyword evidence="2" id="KW-0408">Iron</keyword>
<dbReference type="Pfam" id="PF01568">
    <property type="entry name" value="Molydop_binding"/>
    <property type="match status" value="1"/>
</dbReference>
<feature type="domain" description="Molybdopterin dinucleotide-binding" evidence="4">
    <location>
        <begin position="60"/>
        <end position="167"/>
    </location>
</feature>
<protein>
    <submittedName>
        <fullName evidence="5">Molybdopterin oxidoreductase family protein</fullName>
    </submittedName>
</protein>
<evidence type="ECO:0000256" key="2">
    <source>
        <dbReference type="ARBA" id="ARBA00023004"/>
    </source>
</evidence>
<evidence type="ECO:0000313" key="5">
    <source>
        <dbReference type="EMBL" id="MFC5647839.1"/>
    </source>
</evidence>
<dbReference type="InterPro" id="IPR050123">
    <property type="entry name" value="Prok_molybdopt-oxidoreductase"/>
</dbReference>
<keyword evidence="1" id="KW-0479">Metal-binding</keyword>
<evidence type="ECO:0000256" key="1">
    <source>
        <dbReference type="ARBA" id="ARBA00022723"/>
    </source>
</evidence>
<evidence type="ECO:0000256" key="3">
    <source>
        <dbReference type="ARBA" id="ARBA00023014"/>
    </source>
</evidence>
<dbReference type="SUPFAM" id="SSF50692">
    <property type="entry name" value="ADC-like"/>
    <property type="match status" value="1"/>
</dbReference>
<evidence type="ECO:0000259" key="4">
    <source>
        <dbReference type="Pfam" id="PF01568"/>
    </source>
</evidence>